<name>A0ABW1L375_9BACL</name>
<evidence type="ECO:0000256" key="2">
    <source>
        <dbReference type="ARBA" id="ARBA00023136"/>
    </source>
</evidence>
<sequence>MNQSLFNNILDAESFVYSKFGKGESFDVGVKNAHIWSIPTLFVYMNGLIDSTTLTQILTLTQSTQSQTKRKTEIDEIEAMNSYFPYHSVTVYDSKDAWLSAILSGQLGIVTSGGFVFTIDVRSYPGRQPEEPDNEKVIRGSRDGFTENILQNTALVRRRIRDVSLRFELTQLSTRGKTDTVVAYIKGLANEEHIEYIRTRMKKIHHDGLTMTDKSLEEWLFKQKFHPVPFVRYTERADTCAAHLLEGHIAIIVDTSPSVILVPTTLFHHLQHAEEYRQAPLIGTSVRFLRLTGFFFSLVLLPFWYLLVKETGHVPDFMSFIGPEKTGDVPIFLQIVIADLGLEFLRLAAIHTPTPLSTAMGLVAAIIIGQIAIDVGLFIPEVVLYTAVSAILTFALPSYELSVAAKIFRNLLLFATVSFGTNGFFIGLLVLFMYLASIKPMGVPYLWPLVPFFPKALARILIRFPSSNGALRPFIVHSPQRKRS</sequence>
<dbReference type="RefSeq" id="WP_377732635.1">
    <property type="nucleotide sequence ID" value="NZ_JBHSRI010000002.1"/>
</dbReference>
<feature type="transmembrane region" description="Helical" evidence="3">
    <location>
        <begin position="411"/>
        <end position="436"/>
    </location>
</feature>
<dbReference type="PANTHER" id="PTHR22550">
    <property type="entry name" value="SPORE GERMINATION PROTEIN"/>
    <property type="match status" value="1"/>
</dbReference>
<dbReference type="PIRSF" id="PIRSF005690">
    <property type="entry name" value="GerBA"/>
    <property type="match status" value="1"/>
</dbReference>
<evidence type="ECO:0000256" key="1">
    <source>
        <dbReference type="ARBA" id="ARBA00005278"/>
    </source>
</evidence>
<gene>
    <name evidence="4" type="ORF">ACFPYN_03305</name>
</gene>
<dbReference type="Pfam" id="PF03323">
    <property type="entry name" value="GerA"/>
    <property type="match status" value="1"/>
</dbReference>
<keyword evidence="3" id="KW-0812">Transmembrane</keyword>
<dbReference type="InterPro" id="IPR050768">
    <property type="entry name" value="UPF0353/GerABKA_families"/>
</dbReference>
<evidence type="ECO:0000313" key="4">
    <source>
        <dbReference type="EMBL" id="MFC6038476.1"/>
    </source>
</evidence>
<keyword evidence="2 3" id="KW-0472">Membrane</keyword>
<feature type="transmembrane region" description="Helical" evidence="3">
    <location>
        <begin position="382"/>
        <end position="399"/>
    </location>
</feature>
<dbReference type="EMBL" id="JBHSRI010000002">
    <property type="protein sequence ID" value="MFC6038476.1"/>
    <property type="molecule type" value="Genomic_DNA"/>
</dbReference>
<protein>
    <submittedName>
        <fullName evidence="4">Spore germination protein</fullName>
    </submittedName>
</protein>
<evidence type="ECO:0000313" key="5">
    <source>
        <dbReference type="Proteomes" id="UP001596170"/>
    </source>
</evidence>
<dbReference type="InterPro" id="IPR004995">
    <property type="entry name" value="Spore_Ger"/>
</dbReference>
<reference evidence="5" key="1">
    <citation type="journal article" date="2019" name="Int. J. Syst. Evol. Microbiol.">
        <title>The Global Catalogue of Microorganisms (GCM) 10K type strain sequencing project: providing services to taxonomists for standard genome sequencing and annotation.</title>
        <authorList>
            <consortium name="The Broad Institute Genomics Platform"/>
            <consortium name="The Broad Institute Genome Sequencing Center for Infectious Disease"/>
            <person name="Wu L."/>
            <person name="Ma J."/>
        </authorList>
    </citation>
    <scope>NUCLEOTIDE SEQUENCE [LARGE SCALE GENOMIC DNA]</scope>
    <source>
        <strain evidence="5">CCUG 54527</strain>
    </source>
</reference>
<accession>A0ABW1L375</accession>
<organism evidence="4 5">
    <name type="scientific">Paenisporosarcina macmurdoensis</name>
    <dbReference type="NCBI Taxonomy" id="212659"/>
    <lineage>
        <taxon>Bacteria</taxon>
        <taxon>Bacillati</taxon>
        <taxon>Bacillota</taxon>
        <taxon>Bacilli</taxon>
        <taxon>Bacillales</taxon>
        <taxon>Caryophanaceae</taxon>
        <taxon>Paenisporosarcina</taxon>
    </lineage>
</organism>
<feature type="transmembrane region" description="Helical" evidence="3">
    <location>
        <begin position="357"/>
        <end position="376"/>
    </location>
</feature>
<comment type="caution">
    <text evidence="4">The sequence shown here is derived from an EMBL/GenBank/DDBJ whole genome shotgun (WGS) entry which is preliminary data.</text>
</comment>
<comment type="similarity">
    <text evidence="1">Belongs to the GerABKA family.</text>
</comment>
<feature type="transmembrane region" description="Helical" evidence="3">
    <location>
        <begin position="288"/>
        <end position="307"/>
    </location>
</feature>
<evidence type="ECO:0000256" key="3">
    <source>
        <dbReference type="SAM" id="Phobius"/>
    </source>
</evidence>
<dbReference type="Proteomes" id="UP001596170">
    <property type="component" value="Unassembled WGS sequence"/>
</dbReference>
<dbReference type="PANTHER" id="PTHR22550:SF9">
    <property type="entry name" value="STAGE V SPORULATION PROTEIN AF"/>
    <property type="match status" value="1"/>
</dbReference>
<proteinExistence type="inferred from homology"/>
<keyword evidence="5" id="KW-1185">Reference proteome</keyword>
<keyword evidence="3" id="KW-1133">Transmembrane helix</keyword>